<organism evidence="12 13">
    <name type="scientific">Veronia nyctiphanis</name>
    <dbReference type="NCBI Taxonomy" id="1278244"/>
    <lineage>
        <taxon>Bacteria</taxon>
        <taxon>Pseudomonadati</taxon>
        <taxon>Pseudomonadota</taxon>
        <taxon>Gammaproteobacteria</taxon>
        <taxon>Vibrionales</taxon>
        <taxon>Vibrionaceae</taxon>
        <taxon>Veronia</taxon>
    </lineage>
</organism>
<evidence type="ECO:0000256" key="3">
    <source>
        <dbReference type="ARBA" id="ARBA00022605"/>
    </source>
</evidence>
<dbReference type="EC" id="1.1.1.25" evidence="2 8"/>
<dbReference type="Gene3D" id="3.40.50.10860">
    <property type="entry name" value="Leucine Dehydrogenase, chain A, domain 1"/>
    <property type="match status" value="1"/>
</dbReference>
<protein>
    <recommendedName>
        <fullName evidence="2 8">Shikimate dehydrogenase (NADP(+))</fullName>
        <shortName evidence="8">SDH</shortName>
        <ecNumber evidence="2 8">1.1.1.25</ecNumber>
    </recommendedName>
</protein>
<keyword evidence="6 8" id="KW-0057">Aromatic amino acid biosynthesis</keyword>
<dbReference type="Proteomes" id="UP000290287">
    <property type="component" value="Unassembled WGS sequence"/>
</dbReference>
<dbReference type="GO" id="GO:0009073">
    <property type="term" value="P:aromatic amino acid family biosynthetic process"/>
    <property type="evidence" value="ECO:0007669"/>
    <property type="project" value="UniProtKB-KW"/>
</dbReference>
<dbReference type="GO" id="GO:0008652">
    <property type="term" value="P:amino acid biosynthetic process"/>
    <property type="evidence" value="ECO:0007669"/>
    <property type="project" value="UniProtKB-KW"/>
</dbReference>
<feature type="binding site" evidence="8">
    <location>
        <position position="80"/>
    </location>
    <ligand>
        <name>NADP(+)</name>
        <dbReference type="ChEBI" id="CHEBI:58349"/>
    </ligand>
</feature>
<proteinExistence type="inferred from homology"/>
<dbReference type="GO" id="GO:0009423">
    <property type="term" value="P:chorismate biosynthetic process"/>
    <property type="evidence" value="ECO:0007669"/>
    <property type="project" value="UniProtKB-UniRule"/>
</dbReference>
<dbReference type="InterPro" id="IPR046346">
    <property type="entry name" value="Aminoacid_DH-like_N_sf"/>
</dbReference>
<evidence type="ECO:0000313" key="13">
    <source>
        <dbReference type="Proteomes" id="UP000290287"/>
    </source>
</evidence>
<dbReference type="SUPFAM" id="SSF51735">
    <property type="entry name" value="NAD(P)-binding Rossmann-fold domains"/>
    <property type="match status" value="1"/>
</dbReference>
<dbReference type="FunFam" id="3.40.50.720:FF:000104">
    <property type="entry name" value="Shikimate dehydrogenase (NADP(+))"/>
    <property type="match status" value="1"/>
</dbReference>
<feature type="binding site" evidence="8">
    <location>
        <position position="252"/>
    </location>
    <ligand>
        <name>shikimate</name>
        <dbReference type="ChEBI" id="CHEBI:36208"/>
    </ligand>
</feature>
<evidence type="ECO:0000256" key="1">
    <source>
        <dbReference type="ARBA" id="ARBA00004871"/>
    </source>
</evidence>
<feature type="binding site" evidence="8">
    <location>
        <position position="64"/>
    </location>
    <ligand>
        <name>shikimate</name>
        <dbReference type="ChEBI" id="CHEBI:36208"/>
    </ligand>
</feature>
<evidence type="ECO:0000256" key="2">
    <source>
        <dbReference type="ARBA" id="ARBA00012962"/>
    </source>
</evidence>
<keyword evidence="4 8" id="KW-0521">NADP</keyword>
<dbReference type="AlphaFoldDB" id="A0A4Q0YT42"/>
<accession>A0A4Q0YT42</accession>
<feature type="binding site" evidence="8">
    <location>
        <position position="221"/>
    </location>
    <ligand>
        <name>NADP(+)</name>
        <dbReference type="ChEBI" id="CHEBI:58349"/>
    </ligand>
</feature>
<keyword evidence="3 8" id="KW-0028">Amino-acid biosynthesis</keyword>
<dbReference type="EMBL" id="PEIB01000025">
    <property type="protein sequence ID" value="RXJ72151.1"/>
    <property type="molecule type" value="Genomic_DNA"/>
</dbReference>
<name>A0A4Q0YT42_9GAMM</name>
<dbReference type="InterPro" id="IPR006151">
    <property type="entry name" value="Shikm_DH/Glu-tRNA_Rdtase"/>
</dbReference>
<dbReference type="Pfam" id="PF18317">
    <property type="entry name" value="SDH_C"/>
    <property type="match status" value="1"/>
</dbReference>
<dbReference type="GO" id="GO:0005829">
    <property type="term" value="C:cytosol"/>
    <property type="evidence" value="ECO:0007669"/>
    <property type="project" value="TreeGrafter"/>
</dbReference>
<dbReference type="SUPFAM" id="SSF53223">
    <property type="entry name" value="Aminoacid dehydrogenase-like, N-terminal domain"/>
    <property type="match status" value="1"/>
</dbReference>
<feature type="binding site" evidence="8">
    <location>
        <position position="223"/>
    </location>
    <ligand>
        <name>shikimate</name>
        <dbReference type="ChEBI" id="CHEBI:36208"/>
    </ligand>
</feature>
<comment type="pathway">
    <text evidence="1 8">Metabolic intermediate biosynthesis; chorismate biosynthesis; chorismate from D-erythrose 4-phosphate and phosphoenolpyruvate: step 4/7.</text>
</comment>
<dbReference type="NCBIfam" id="TIGR00507">
    <property type="entry name" value="aroE"/>
    <property type="match status" value="1"/>
</dbReference>
<dbReference type="HAMAP" id="MF_00222">
    <property type="entry name" value="Shikimate_DH_AroE"/>
    <property type="match status" value="1"/>
</dbReference>
<feature type="active site" description="Proton acceptor" evidence="8">
    <location>
        <position position="68"/>
    </location>
</feature>
<feature type="binding site" evidence="8">
    <location>
        <begin position="17"/>
        <end position="19"/>
    </location>
    <ligand>
        <name>shikimate</name>
        <dbReference type="ChEBI" id="CHEBI:36208"/>
    </ligand>
</feature>
<evidence type="ECO:0000259" key="10">
    <source>
        <dbReference type="Pfam" id="PF08501"/>
    </source>
</evidence>
<evidence type="ECO:0000256" key="4">
    <source>
        <dbReference type="ARBA" id="ARBA00022857"/>
    </source>
</evidence>
<dbReference type="PANTHER" id="PTHR21089">
    <property type="entry name" value="SHIKIMATE DEHYDROGENASE"/>
    <property type="match status" value="1"/>
</dbReference>
<dbReference type="InterPro" id="IPR036291">
    <property type="entry name" value="NAD(P)-bd_dom_sf"/>
</dbReference>
<dbReference type="Gene3D" id="3.40.50.720">
    <property type="entry name" value="NAD(P)-binding Rossmann-like Domain"/>
    <property type="match status" value="1"/>
</dbReference>
<comment type="similarity">
    <text evidence="8">Belongs to the shikimate dehydrogenase family.</text>
</comment>
<feature type="domain" description="SDH C-terminal" evidence="11">
    <location>
        <begin position="245"/>
        <end position="275"/>
    </location>
</feature>
<dbReference type="NCBIfam" id="NF001310">
    <property type="entry name" value="PRK00258.1-2"/>
    <property type="match status" value="1"/>
</dbReference>
<sequence length="279" mass="29582">MSGTDQYLVVGNPINHSKSPFIHAEFAKSTGEVLTYEKLEVAKDGFVDTMSAFFAGNGKGCNVTVPFKEEAYQFATTLTERARLAGAVNTLKLMDDGSILGDNTDGQGLVADLLDHDVALTGARILLIGAGGAARGVILPLLAHQPKEIIIANRTASKAVALAESFNVHAKSHQSQITACEMCALEGEFDVIINSTAASLSGERPAIDADTIGSTTVMYDMAYGVGETSSNQWAREQGAKQVIDGLGMLVGQAAESFYVWRGVRPETQRVLSALRQSLA</sequence>
<comment type="function">
    <text evidence="8">Involved in the biosynthesis of the chorismate, which leads to the biosynthesis of aromatic amino acids. Catalyzes the reversible NADPH linked reduction of 3-dehydroshikimate (DHSA) to yield shikimate (SA).</text>
</comment>
<dbReference type="GO" id="GO:0050661">
    <property type="term" value="F:NADP binding"/>
    <property type="evidence" value="ECO:0007669"/>
    <property type="project" value="InterPro"/>
</dbReference>
<dbReference type="UniPathway" id="UPA00053">
    <property type="reaction ID" value="UER00087"/>
</dbReference>
<dbReference type="InterPro" id="IPR013708">
    <property type="entry name" value="Shikimate_DH-bd_N"/>
</dbReference>
<evidence type="ECO:0000259" key="9">
    <source>
        <dbReference type="Pfam" id="PF01488"/>
    </source>
</evidence>
<evidence type="ECO:0000256" key="7">
    <source>
        <dbReference type="ARBA" id="ARBA00049442"/>
    </source>
</evidence>
<evidence type="ECO:0000256" key="6">
    <source>
        <dbReference type="ARBA" id="ARBA00023141"/>
    </source>
</evidence>
<dbReference type="FunFam" id="3.40.50.10860:FF:000006">
    <property type="entry name" value="Shikimate dehydrogenase (NADP(+))"/>
    <property type="match status" value="1"/>
</dbReference>
<comment type="subunit">
    <text evidence="8">Homodimer.</text>
</comment>
<dbReference type="GO" id="GO:0019632">
    <property type="term" value="P:shikimate metabolic process"/>
    <property type="evidence" value="ECO:0007669"/>
    <property type="project" value="InterPro"/>
</dbReference>
<evidence type="ECO:0000313" key="12">
    <source>
        <dbReference type="EMBL" id="RXJ72151.1"/>
    </source>
</evidence>
<feature type="binding site" evidence="8">
    <location>
        <begin position="129"/>
        <end position="133"/>
    </location>
    <ligand>
        <name>NADP(+)</name>
        <dbReference type="ChEBI" id="CHEBI:58349"/>
    </ligand>
</feature>
<gene>
    <name evidence="8" type="primary">aroE</name>
    <name evidence="12" type="ORF">CS022_17205</name>
</gene>
<dbReference type="GO" id="GO:0004764">
    <property type="term" value="F:shikimate 3-dehydrogenase (NADP+) activity"/>
    <property type="evidence" value="ECO:0007669"/>
    <property type="project" value="UniProtKB-UniRule"/>
</dbReference>
<reference evidence="12 13" key="1">
    <citation type="submission" date="2017-10" db="EMBL/GenBank/DDBJ databases">
        <title>Nyctiphanis sp. nov., isolated from the stomach of the euphausiid Nyctiphanes simplex (Hansen, 1911) in the Gulf of California.</title>
        <authorList>
            <person name="Gomez-Gil B."/>
            <person name="Aguilar-Mendez M."/>
            <person name="Lopez-Cortes A."/>
            <person name="Gomez-Gutierrez J."/>
            <person name="Roque A."/>
            <person name="Lang E."/>
            <person name="Gonzalez-Castillo A."/>
        </authorList>
    </citation>
    <scope>NUCLEOTIDE SEQUENCE [LARGE SCALE GENOMIC DNA]</scope>
    <source>
        <strain evidence="12 13">CAIM 600</strain>
    </source>
</reference>
<dbReference type="Pfam" id="PF08501">
    <property type="entry name" value="Shikimate_dh_N"/>
    <property type="match status" value="1"/>
</dbReference>
<feature type="binding site" evidence="8">
    <location>
        <position position="245"/>
    </location>
    <ligand>
        <name>NADP(+)</name>
        <dbReference type="ChEBI" id="CHEBI:58349"/>
    </ligand>
</feature>
<dbReference type="PANTHER" id="PTHR21089:SF1">
    <property type="entry name" value="BIFUNCTIONAL 3-DEHYDROQUINATE DEHYDRATASE_SHIKIMATE DEHYDROGENASE, CHLOROPLASTIC"/>
    <property type="match status" value="1"/>
</dbReference>
<feature type="domain" description="Quinate/shikimate 5-dehydrogenase/glutamyl-tRNA reductase" evidence="9">
    <location>
        <begin position="119"/>
        <end position="199"/>
    </location>
</feature>
<evidence type="ECO:0000256" key="8">
    <source>
        <dbReference type="HAMAP-Rule" id="MF_00222"/>
    </source>
</evidence>
<feature type="binding site" evidence="8">
    <location>
        <position position="89"/>
    </location>
    <ligand>
        <name>shikimate</name>
        <dbReference type="ChEBI" id="CHEBI:36208"/>
    </ligand>
</feature>
<evidence type="ECO:0000259" key="11">
    <source>
        <dbReference type="Pfam" id="PF18317"/>
    </source>
</evidence>
<comment type="catalytic activity">
    <reaction evidence="7 8">
        <text>shikimate + NADP(+) = 3-dehydroshikimate + NADPH + H(+)</text>
        <dbReference type="Rhea" id="RHEA:17737"/>
        <dbReference type="ChEBI" id="CHEBI:15378"/>
        <dbReference type="ChEBI" id="CHEBI:16630"/>
        <dbReference type="ChEBI" id="CHEBI:36208"/>
        <dbReference type="ChEBI" id="CHEBI:57783"/>
        <dbReference type="ChEBI" id="CHEBI:58349"/>
        <dbReference type="EC" id="1.1.1.25"/>
    </reaction>
</comment>
<feature type="binding site" evidence="8">
    <location>
        <position position="105"/>
    </location>
    <ligand>
        <name>shikimate</name>
        <dbReference type="ChEBI" id="CHEBI:36208"/>
    </ligand>
</feature>
<dbReference type="OrthoDB" id="9776868at2"/>
<keyword evidence="13" id="KW-1185">Reference proteome</keyword>
<dbReference type="InterPro" id="IPR011342">
    <property type="entry name" value="Shikimate_DH"/>
</dbReference>
<feature type="domain" description="Shikimate dehydrogenase substrate binding N-terminal" evidence="10">
    <location>
        <begin position="9"/>
        <end position="91"/>
    </location>
</feature>
<feature type="binding site" evidence="8">
    <location>
        <begin position="153"/>
        <end position="158"/>
    </location>
    <ligand>
        <name>NADP(+)</name>
        <dbReference type="ChEBI" id="CHEBI:58349"/>
    </ligand>
</feature>
<comment type="caution">
    <text evidence="12">The sequence shown here is derived from an EMBL/GenBank/DDBJ whole genome shotgun (WGS) entry which is preliminary data.</text>
</comment>
<dbReference type="InterPro" id="IPR022893">
    <property type="entry name" value="Shikimate_DH_fam"/>
</dbReference>
<dbReference type="CDD" id="cd01065">
    <property type="entry name" value="NAD_bind_Shikimate_DH"/>
    <property type="match status" value="1"/>
</dbReference>
<dbReference type="Pfam" id="PF01488">
    <property type="entry name" value="Shikimate_DH"/>
    <property type="match status" value="1"/>
</dbReference>
<evidence type="ECO:0000256" key="5">
    <source>
        <dbReference type="ARBA" id="ARBA00023002"/>
    </source>
</evidence>
<keyword evidence="5 8" id="KW-0560">Oxidoreductase</keyword>
<dbReference type="InterPro" id="IPR041121">
    <property type="entry name" value="SDH_C"/>
</dbReference>